<dbReference type="AlphaFoldDB" id="A0A3M6TYH1"/>
<gene>
    <name evidence="1" type="ORF">pdam_00000681</name>
</gene>
<name>A0A3M6TYH1_POCDA</name>
<organism evidence="1 2">
    <name type="scientific">Pocillopora damicornis</name>
    <name type="common">Cauliflower coral</name>
    <name type="synonym">Millepora damicornis</name>
    <dbReference type="NCBI Taxonomy" id="46731"/>
    <lineage>
        <taxon>Eukaryota</taxon>
        <taxon>Metazoa</taxon>
        <taxon>Cnidaria</taxon>
        <taxon>Anthozoa</taxon>
        <taxon>Hexacorallia</taxon>
        <taxon>Scleractinia</taxon>
        <taxon>Astrocoeniina</taxon>
        <taxon>Pocilloporidae</taxon>
        <taxon>Pocillopora</taxon>
    </lineage>
</organism>
<sequence>MVNIHTCNIPITAAIVDIVGKAVVDAFACAIMDELAAIQKHEHVDTQAFEQQQPETDAGKRYHIDLHVSSILFQDLPLCNLSLLSAKISIQKCLLPLCMVDMEGGTVTGALVIFPSALDDLVVTRVVEIGSAVAVANAFVVADIGVPVVYVSSLDAVLLSATIEDIAGTAVVDGFARVIMDEFAVIQKHEHVDAQASDAPVVADIGVPVVFVPSSDAVIFTAAIVDIVGTAVVDAFACVIIDEFAAIQKHEHVDKQACACRM</sequence>
<proteinExistence type="predicted"/>
<accession>A0A3M6TYH1</accession>
<evidence type="ECO:0000313" key="2">
    <source>
        <dbReference type="Proteomes" id="UP000275408"/>
    </source>
</evidence>
<dbReference type="Proteomes" id="UP000275408">
    <property type="component" value="Unassembled WGS sequence"/>
</dbReference>
<keyword evidence="2" id="KW-1185">Reference proteome</keyword>
<evidence type="ECO:0000313" key="1">
    <source>
        <dbReference type="EMBL" id="RMX46329.1"/>
    </source>
</evidence>
<comment type="caution">
    <text evidence="1">The sequence shown here is derived from an EMBL/GenBank/DDBJ whole genome shotgun (WGS) entry which is preliminary data.</text>
</comment>
<dbReference type="EMBL" id="RCHS01002704">
    <property type="protein sequence ID" value="RMX46329.1"/>
    <property type="molecule type" value="Genomic_DNA"/>
</dbReference>
<protein>
    <submittedName>
        <fullName evidence="1">Uncharacterized protein</fullName>
    </submittedName>
</protein>
<reference evidence="1 2" key="1">
    <citation type="journal article" date="2018" name="Sci. Rep.">
        <title>Comparative analysis of the Pocillopora damicornis genome highlights role of immune system in coral evolution.</title>
        <authorList>
            <person name="Cunning R."/>
            <person name="Bay R.A."/>
            <person name="Gillette P."/>
            <person name="Baker A.C."/>
            <person name="Traylor-Knowles N."/>
        </authorList>
    </citation>
    <scope>NUCLEOTIDE SEQUENCE [LARGE SCALE GENOMIC DNA]</scope>
    <source>
        <strain evidence="1">RSMAS</strain>
        <tissue evidence="1">Whole animal</tissue>
    </source>
</reference>